<organism evidence="1 2">
    <name type="scientific">Acaryochloris marina (strain MBIC 11017)</name>
    <dbReference type="NCBI Taxonomy" id="329726"/>
    <lineage>
        <taxon>Bacteria</taxon>
        <taxon>Bacillati</taxon>
        <taxon>Cyanobacteriota</taxon>
        <taxon>Cyanophyceae</taxon>
        <taxon>Acaryochloridales</taxon>
        <taxon>Acaryochloridaceae</taxon>
        <taxon>Acaryochloris</taxon>
    </lineage>
</organism>
<gene>
    <name evidence="1" type="ordered locus">AM1_C0088</name>
</gene>
<protein>
    <submittedName>
        <fullName evidence="1">Uncharacterized protein</fullName>
    </submittedName>
</protein>
<accession>A8ZMI5</accession>
<geneLocation type="plasmid" evidence="1 2">
    <name>pREB3</name>
</geneLocation>
<dbReference type="EMBL" id="CP000840">
    <property type="protein sequence ID" value="ABW32396.1"/>
    <property type="molecule type" value="Genomic_DNA"/>
</dbReference>
<name>A8ZMI5_ACAM1</name>
<keyword evidence="1" id="KW-0614">Plasmid</keyword>
<dbReference type="HOGENOM" id="CLU_3131087_0_0_3"/>
<dbReference type="Proteomes" id="UP000000268">
    <property type="component" value="Plasmid pREB3"/>
</dbReference>
<evidence type="ECO:0000313" key="1">
    <source>
        <dbReference type="EMBL" id="ABW32396.1"/>
    </source>
</evidence>
<dbReference type="KEGG" id="amr:AM1_C0088"/>
<dbReference type="AlphaFoldDB" id="A8ZMI5"/>
<sequence>MPSYGCEINDIEHQWPDPQVVMDAAHLGPKTMAEMIALQCPSFKFLGNL</sequence>
<proteinExistence type="predicted"/>
<reference evidence="1 2" key="1">
    <citation type="journal article" date="2008" name="Proc. Natl. Acad. Sci. U.S.A.">
        <title>Niche adaptation and genome expansion in the chlorophyll d-producing cyanobacterium Acaryochloris marina.</title>
        <authorList>
            <person name="Swingley W.D."/>
            <person name="Chen M."/>
            <person name="Cheung P.C."/>
            <person name="Conrad A.L."/>
            <person name="Dejesa L.C."/>
            <person name="Hao J."/>
            <person name="Honchak B.M."/>
            <person name="Karbach L.E."/>
            <person name="Kurdoglu A."/>
            <person name="Lahiri S."/>
            <person name="Mastrian S.D."/>
            <person name="Miyashita H."/>
            <person name="Page L."/>
            <person name="Ramakrishna P."/>
            <person name="Satoh S."/>
            <person name="Sattley W.M."/>
            <person name="Shimada Y."/>
            <person name="Taylor H.L."/>
            <person name="Tomo T."/>
            <person name="Tsuchiya T."/>
            <person name="Wang Z.T."/>
            <person name="Raymond J."/>
            <person name="Mimuro M."/>
            <person name="Blankenship R.E."/>
            <person name="Touchman J.W."/>
        </authorList>
    </citation>
    <scope>NUCLEOTIDE SEQUENCE [LARGE SCALE GENOMIC DNA]</scope>
    <source>
        <strain evidence="2">MBIC 11017</strain>
        <plasmid evidence="2">Plasmid pREB3</plasmid>
    </source>
</reference>
<keyword evidence="2" id="KW-1185">Reference proteome</keyword>
<evidence type="ECO:0000313" key="2">
    <source>
        <dbReference type="Proteomes" id="UP000000268"/>
    </source>
</evidence>